<evidence type="ECO:0000313" key="2">
    <source>
        <dbReference type="EMBL" id="VCX40577.1"/>
    </source>
</evidence>
<evidence type="ECO:0000256" key="1">
    <source>
        <dbReference type="SAM" id="MobiDB-lite"/>
    </source>
</evidence>
<protein>
    <submittedName>
        <fullName evidence="2">Uncharacterized protein</fullName>
    </submittedName>
</protein>
<proteinExistence type="predicted"/>
<feature type="non-terminal residue" evidence="2">
    <location>
        <position position="1"/>
    </location>
</feature>
<sequence length="182" mass="20616">RVEGSDRVPPWRVPQSPRRVPRSPQPPGPCWRPAAFSLCHWKALMLLASERIQQKLHSETSGRLRVGFPLDTRKFLNRVRWAPGAKECHGAAGPVQWEESPHRPVCGPPRGLDRLTQETSNGTCTGCGGPPRQFRGWMDVDRPLLPSPQGITEMTRAELRKPQPCPSDLPERRNPWPEPAWY</sequence>
<name>A0A9X9Q9G8_GULGU</name>
<evidence type="ECO:0000313" key="3">
    <source>
        <dbReference type="Proteomes" id="UP000269945"/>
    </source>
</evidence>
<feature type="region of interest" description="Disordered" evidence="1">
    <location>
        <begin position="143"/>
        <end position="182"/>
    </location>
</feature>
<feature type="region of interest" description="Disordered" evidence="1">
    <location>
        <begin position="1"/>
        <end position="28"/>
    </location>
</feature>
<gene>
    <name evidence="2" type="ORF">BN2614_LOCUS5</name>
</gene>
<comment type="caution">
    <text evidence="2">The sequence shown here is derived from an EMBL/GenBank/DDBJ whole genome shotgun (WGS) entry which is preliminary data.</text>
</comment>
<dbReference type="AlphaFoldDB" id="A0A9X9Q9G8"/>
<feature type="compositionally biased region" description="Low complexity" evidence="1">
    <location>
        <begin position="7"/>
        <end position="18"/>
    </location>
</feature>
<dbReference type="Proteomes" id="UP000269945">
    <property type="component" value="Unassembled WGS sequence"/>
</dbReference>
<organism evidence="2 3">
    <name type="scientific">Gulo gulo</name>
    <name type="common">Wolverine</name>
    <name type="synonym">Gluton</name>
    <dbReference type="NCBI Taxonomy" id="48420"/>
    <lineage>
        <taxon>Eukaryota</taxon>
        <taxon>Metazoa</taxon>
        <taxon>Chordata</taxon>
        <taxon>Craniata</taxon>
        <taxon>Vertebrata</taxon>
        <taxon>Euteleostomi</taxon>
        <taxon>Mammalia</taxon>
        <taxon>Eutheria</taxon>
        <taxon>Laurasiatheria</taxon>
        <taxon>Carnivora</taxon>
        <taxon>Caniformia</taxon>
        <taxon>Musteloidea</taxon>
        <taxon>Mustelidae</taxon>
        <taxon>Guloninae</taxon>
        <taxon>Gulo</taxon>
    </lineage>
</organism>
<dbReference type="EMBL" id="CYRY02045223">
    <property type="protein sequence ID" value="VCX40577.1"/>
    <property type="molecule type" value="Genomic_DNA"/>
</dbReference>
<keyword evidence="3" id="KW-1185">Reference proteome</keyword>
<accession>A0A9X9Q9G8</accession>
<reference evidence="2 3" key="1">
    <citation type="submission" date="2018-10" db="EMBL/GenBank/DDBJ databases">
        <authorList>
            <person name="Ekblom R."/>
            <person name="Jareborg N."/>
        </authorList>
    </citation>
    <scope>NUCLEOTIDE SEQUENCE [LARGE SCALE GENOMIC DNA]</scope>
    <source>
        <tissue evidence="2">Muscle</tissue>
    </source>
</reference>